<dbReference type="SUPFAM" id="SSF52096">
    <property type="entry name" value="ClpP/crotonase"/>
    <property type="match status" value="1"/>
</dbReference>
<evidence type="ECO:0000313" key="2">
    <source>
        <dbReference type="EMBL" id="MDR7084844.1"/>
    </source>
</evidence>
<evidence type="ECO:0000256" key="1">
    <source>
        <dbReference type="ARBA" id="ARBA00005254"/>
    </source>
</evidence>
<dbReference type="PANTHER" id="PTHR43802:SF1">
    <property type="entry name" value="IP11341P-RELATED"/>
    <property type="match status" value="1"/>
</dbReference>
<gene>
    <name evidence="2" type="ORF">J2X01_004161</name>
</gene>
<evidence type="ECO:0000313" key="3">
    <source>
        <dbReference type="Proteomes" id="UP001252243"/>
    </source>
</evidence>
<dbReference type="Proteomes" id="UP001252243">
    <property type="component" value="Unassembled WGS sequence"/>
</dbReference>
<comment type="caution">
    <text evidence="2">The sequence shown here is derived from an EMBL/GenBank/DDBJ whole genome shotgun (WGS) entry which is preliminary data.</text>
</comment>
<dbReference type="EMBL" id="JAVDVQ010000033">
    <property type="protein sequence ID" value="MDR7084844.1"/>
    <property type="molecule type" value="Genomic_DNA"/>
</dbReference>
<protein>
    <submittedName>
        <fullName evidence="2">Enoyl-CoA hydratase/carnithine racemase</fullName>
    </submittedName>
</protein>
<dbReference type="PANTHER" id="PTHR43802">
    <property type="entry name" value="ENOYL-COA HYDRATASE"/>
    <property type="match status" value="1"/>
</dbReference>
<comment type="similarity">
    <text evidence="1">Belongs to the enoyl-CoA hydratase/isomerase family.</text>
</comment>
<sequence length="75" mass="7892">MPEYQNILVNQDGRVGIITLNRPRALNALNAALSIEVLTAAQELDTNPDIGAIVIAGSNRAFAGGADIKEMVSQS</sequence>
<dbReference type="InterPro" id="IPR029045">
    <property type="entry name" value="ClpP/crotonase-like_dom_sf"/>
</dbReference>
<organism evidence="2 3">
    <name type="scientific">Arthrobacter ginsengisoli</name>
    <dbReference type="NCBI Taxonomy" id="1356565"/>
    <lineage>
        <taxon>Bacteria</taxon>
        <taxon>Bacillati</taxon>
        <taxon>Actinomycetota</taxon>
        <taxon>Actinomycetes</taxon>
        <taxon>Micrococcales</taxon>
        <taxon>Micrococcaceae</taxon>
        <taxon>Arthrobacter</taxon>
    </lineage>
</organism>
<dbReference type="InterPro" id="IPR001753">
    <property type="entry name" value="Enoyl-CoA_hydra/iso"/>
</dbReference>
<dbReference type="Gene3D" id="3.90.226.10">
    <property type="entry name" value="2-enoyl-CoA Hydratase, Chain A, domain 1"/>
    <property type="match status" value="1"/>
</dbReference>
<proteinExistence type="inferred from homology"/>
<keyword evidence="3" id="KW-1185">Reference proteome</keyword>
<accession>A0ABU1UI27</accession>
<name>A0ABU1UI27_9MICC</name>
<dbReference type="CDD" id="cd06558">
    <property type="entry name" value="crotonase-like"/>
    <property type="match status" value="1"/>
</dbReference>
<reference evidence="2 3" key="1">
    <citation type="submission" date="2023-07" db="EMBL/GenBank/DDBJ databases">
        <title>Sorghum-associated microbial communities from plants grown in Nebraska, USA.</title>
        <authorList>
            <person name="Schachtman D."/>
        </authorList>
    </citation>
    <scope>NUCLEOTIDE SEQUENCE [LARGE SCALE GENOMIC DNA]</scope>
    <source>
        <strain evidence="2 3">BE167</strain>
    </source>
</reference>
<dbReference type="Pfam" id="PF00378">
    <property type="entry name" value="ECH_1"/>
    <property type="match status" value="1"/>
</dbReference>